<dbReference type="InterPro" id="IPR034505">
    <property type="entry name" value="Coproporphyrinogen-III_oxidase"/>
</dbReference>
<reference evidence="18 19" key="1">
    <citation type="journal article" date="2015" name="Int. J. Syst. Evol. Microbiol.">
        <title>Roseomonas oryzae sp. nov., isolated from paddy rhizosphere soil.</title>
        <authorList>
            <person name="Ramaprasad E.V."/>
            <person name="Sasikala Ch."/>
            <person name="Ramana Ch.V."/>
        </authorList>
    </citation>
    <scope>NUCLEOTIDE SEQUENCE [LARGE SCALE GENOMIC DNA]</scope>
    <source>
        <strain evidence="18 19">KCTC 42542</strain>
    </source>
</reference>
<feature type="binding site" evidence="16">
    <location>
        <position position="56"/>
    </location>
    <ligand>
        <name>[4Fe-4S] cluster</name>
        <dbReference type="ChEBI" id="CHEBI:49883"/>
        <note>4Fe-4S-S-AdoMet</note>
    </ligand>
</feature>
<evidence type="ECO:0000256" key="9">
    <source>
        <dbReference type="ARBA" id="ARBA00023002"/>
    </source>
</evidence>
<feature type="binding site" evidence="15">
    <location>
        <begin position="108"/>
        <end position="109"/>
    </location>
    <ligand>
        <name>S-adenosyl-L-methionine</name>
        <dbReference type="ChEBI" id="CHEBI:59789"/>
        <label>2</label>
    </ligand>
</feature>
<evidence type="ECO:0000313" key="18">
    <source>
        <dbReference type="EMBL" id="KAA2211655.1"/>
    </source>
</evidence>
<feature type="binding site" evidence="15">
    <location>
        <position position="50"/>
    </location>
    <ligand>
        <name>S-adenosyl-L-methionine</name>
        <dbReference type="ChEBI" id="CHEBI:59789"/>
        <label>1</label>
    </ligand>
</feature>
<evidence type="ECO:0000256" key="2">
    <source>
        <dbReference type="ARBA" id="ARBA00004785"/>
    </source>
</evidence>
<dbReference type="InterPro" id="IPR013785">
    <property type="entry name" value="Aldolase_TIM"/>
</dbReference>
<evidence type="ECO:0000256" key="3">
    <source>
        <dbReference type="ARBA" id="ARBA00005493"/>
    </source>
</evidence>
<organism evidence="18 19">
    <name type="scientific">Teichococcus oryzae</name>
    <dbReference type="NCBI Taxonomy" id="1608942"/>
    <lineage>
        <taxon>Bacteria</taxon>
        <taxon>Pseudomonadati</taxon>
        <taxon>Pseudomonadota</taxon>
        <taxon>Alphaproteobacteria</taxon>
        <taxon>Acetobacterales</taxon>
        <taxon>Roseomonadaceae</taxon>
        <taxon>Roseomonas</taxon>
    </lineage>
</organism>
<dbReference type="SFLD" id="SFLDS00029">
    <property type="entry name" value="Radical_SAM"/>
    <property type="match status" value="1"/>
</dbReference>
<evidence type="ECO:0000256" key="16">
    <source>
        <dbReference type="PIRSR" id="PIRSR000167-2"/>
    </source>
</evidence>
<evidence type="ECO:0000256" key="15">
    <source>
        <dbReference type="PIRSR" id="PIRSR000167-1"/>
    </source>
</evidence>
<comment type="cofactor">
    <cofactor evidence="14 16">
        <name>[4Fe-4S] cluster</name>
        <dbReference type="ChEBI" id="CHEBI:49883"/>
    </cofactor>
    <text evidence="14 16">Binds 1 [4Fe-4S] cluster. The cluster is coordinated with 3 cysteines and an exchangeable S-adenosyl-L-methionine.</text>
</comment>
<evidence type="ECO:0000313" key="19">
    <source>
        <dbReference type="Proteomes" id="UP000322110"/>
    </source>
</evidence>
<dbReference type="SFLD" id="SFLDG01065">
    <property type="entry name" value="anaerobic_coproporphyrinogen-I"/>
    <property type="match status" value="1"/>
</dbReference>
<feature type="binding site" evidence="15">
    <location>
        <position position="324"/>
    </location>
    <ligand>
        <name>S-adenosyl-L-methionine</name>
        <dbReference type="ChEBI" id="CHEBI:59789"/>
        <label>1</label>
    </ligand>
</feature>
<feature type="binding site" evidence="15">
    <location>
        <position position="238"/>
    </location>
    <ligand>
        <name>S-adenosyl-L-methionine</name>
        <dbReference type="ChEBI" id="CHEBI:59789"/>
        <label>2</label>
    </ligand>
</feature>
<feature type="binding site" evidence="15">
    <location>
        <position position="167"/>
    </location>
    <ligand>
        <name>S-adenosyl-L-methionine</name>
        <dbReference type="ChEBI" id="CHEBI:59789"/>
        <label>2</label>
    </ligand>
</feature>
<dbReference type="Proteomes" id="UP000322110">
    <property type="component" value="Unassembled WGS sequence"/>
</dbReference>
<comment type="catalytic activity">
    <reaction evidence="13 14">
        <text>coproporphyrinogen III + 2 S-adenosyl-L-methionine = protoporphyrinogen IX + 2 5'-deoxyadenosine + 2 L-methionine + 2 CO2</text>
        <dbReference type="Rhea" id="RHEA:15425"/>
        <dbReference type="ChEBI" id="CHEBI:16526"/>
        <dbReference type="ChEBI" id="CHEBI:17319"/>
        <dbReference type="ChEBI" id="CHEBI:57307"/>
        <dbReference type="ChEBI" id="CHEBI:57309"/>
        <dbReference type="ChEBI" id="CHEBI:57844"/>
        <dbReference type="ChEBI" id="CHEBI:59789"/>
        <dbReference type="EC" id="1.3.98.3"/>
    </reaction>
</comment>
<keyword evidence="19" id="KW-1185">Reference proteome</keyword>
<dbReference type="PANTHER" id="PTHR13932:SF6">
    <property type="entry name" value="OXYGEN-INDEPENDENT COPROPORPHYRINOGEN III OXIDASE"/>
    <property type="match status" value="1"/>
</dbReference>
<dbReference type="GO" id="GO:0006782">
    <property type="term" value="P:protoporphyrinogen IX biosynthetic process"/>
    <property type="evidence" value="ECO:0007669"/>
    <property type="project" value="UniProtKB-UniPathway"/>
</dbReference>
<comment type="subcellular location">
    <subcellularLocation>
        <location evidence="1 14">Cytoplasm</location>
    </subcellularLocation>
</comment>
<evidence type="ECO:0000256" key="10">
    <source>
        <dbReference type="ARBA" id="ARBA00023004"/>
    </source>
</evidence>
<dbReference type="InterPro" id="IPR058240">
    <property type="entry name" value="rSAM_sf"/>
</dbReference>
<evidence type="ECO:0000256" key="13">
    <source>
        <dbReference type="ARBA" id="ARBA00048321"/>
    </source>
</evidence>
<dbReference type="GO" id="GO:0051539">
    <property type="term" value="F:4 iron, 4 sulfur cluster binding"/>
    <property type="evidence" value="ECO:0007669"/>
    <property type="project" value="UniProtKB-KW"/>
</dbReference>
<dbReference type="Pfam" id="PF06969">
    <property type="entry name" value="HemN_C"/>
    <property type="match status" value="1"/>
</dbReference>
<accession>A0A5B2TC57</accession>
<protein>
    <recommendedName>
        <fullName evidence="14">Coproporphyrinogen-III oxidase</fullName>
        <ecNumber evidence="14">1.3.98.3</ecNumber>
    </recommendedName>
</protein>
<dbReference type="AlphaFoldDB" id="A0A5B2TC57"/>
<feature type="binding site" evidence="15">
    <location>
        <position position="140"/>
    </location>
    <ligand>
        <name>S-adenosyl-L-methionine</name>
        <dbReference type="ChEBI" id="CHEBI:59789"/>
        <label>1</label>
    </ligand>
</feature>
<evidence type="ECO:0000256" key="1">
    <source>
        <dbReference type="ARBA" id="ARBA00004496"/>
    </source>
</evidence>
<evidence type="ECO:0000256" key="14">
    <source>
        <dbReference type="PIRNR" id="PIRNR000167"/>
    </source>
</evidence>
<sequence>MTPDRLAEYAAASLPRYTSYPTAPHFAPLAEPEYRQWLLGIGAGDALSLYVHIPFCDHLCWYCGCHTAVTRAPGRLSRYVSGLEAEAALLAATMPAHGGVAALHLGGGTPTSVGPEGLARLFAALRQRFPFRSGAEIAIELDPRTLTPALADALAAGGVTRASLGVQEIDPAVQARIGRVQPREQVALAMALLRGVGIRAINLDLMYGLPGQTAAHAAASAAFAAELGADRVAVFGYAHVPWMKPAQQAIDTALLPGPAERLQQAEAAASALAVAGYQRIGLDHFALPGDSMARAAGEGALRRNFQGYTTDQAPVLLGLGASAIGRLPSGFAQNLPAERAWLAALAEGALPVARGRALSGEDRLRGHLIERFMCDLALDMAVIPEAVLRTAWPRLLPLLADGILAERAGQLCLTEEGRPFLRHVAAAFDAYLGTGGRHSAAA</sequence>
<evidence type="ECO:0000256" key="8">
    <source>
        <dbReference type="ARBA" id="ARBA00022723"/>
    </source>
</evidence>
<dbReference type="GO" id="GO:0046872">
    <property type="term" value="F:metal ion binding"/>
    <property type="evidence" value="ECO:0007669"/>
    <property type="project" value="UniProtKB-KW"/>
</dbReference>
<dbReference type="PROSITE" id="PS51918">
    <property type="entry name" value="RADICAL_SAM"/>
    <property type="match status" value="1"/>
</dbReference>
<evidence type="ECO:0000256" key="11">
    <source>
        <dbReference type="ARBA" id="ARBA00023014"/>
    </source>
</evidence>
<dbReference type="Pfam" id="PF04055">
    <property type="entry name" value="Radical_SAM"/>
    <property type="match status" value="1"/>
</dbReference>
<evidence type="ECO:0000256" key="7">
    <source>
        <dbReference type="ARBA" id="ARBA00022691"/>
    </source>
</evidence>
<keyword evidence="9 14" id="KW-0560">Oxidoreductase</keyword>
<keyword evidence="8 14" id="KW-0479">Metal-binding</keyword>
<dbReference type="RefSeq" id="WP_149813829.1">
    <property type="nucleotide sequence ID" value="NZ_VUKA01000018.1"/>
</dbReference>
<dbReference type="EMBL" id="VUKA01000018">
    <property type="protein sequence ID" value="KAA2211655.1"/>
    <property type="molecule type" value="Genomic_DNA"/>
</dbReference>
<name>A0A5B2TC57_9PROT</name>
<keyword evidence="6 14" id="KW-0963">Cytoplasm</keyword>
<dbReference type="InterPro" id="IPR007197">
    <property type="entry name" value="rSAM"/>
</dbReference>
<dbReference type="GO" id="GO:0051989">
    <property type="term" value="F:coproporphyrinogen dehydrogenase activity"/>
    <property type="evidence" value="ECO:0007669"/>
    <property type="project" value="UniProtKB-EC"/>
</dbReference>
<dbReference type="NCBIfam" id="TIGR00538">
    <property type="entry name" value="hemN"/>
    <property type="match status" value="1"/>
</dbReference>
<feature type="binding site" evidence="15">
    <location>
        <position position="107"/>
    </location>
    <ligand>
        <name>S-adenosyl-L-methionine</name>
        <dbReference type="ChEBI" id="CHEBI:59789"/>
        <label>1</label>
    </ligand>
</feature>
<dbReference type="UniPathway" id="UPA00251">
    <property type="reaction ID" value="UER00323"/>
</dbReference>
<comment type="similarity">
    <text evidence="3 14">Belongs to the anaerobic coproporphyrinogen-III oxidase family.</text>
</comment>
<dbReference type="InterPro" id="IPR004558">
    <property type="entry name" value="Coprogen_oxidase_HemN"/>
</dbReference>
<comment type="pathway">
    <text evidence="2 14">Porphyrin-containing compound metabolism; protoporphyrin-IX biosynthesis; protoporphyrinogen-IX from coproporphyrinogen-III (AdoMet route): step 1/1.</text>
</comment>
<evidence type="ECO:0000256" key="6">
    <source>
        <dbReference type="ARBA" id="ARBA00022490"/>
    </source>
</evidence>
<comment type="caution">
    <text evidence="18">The sequence shown here is derived from an EMBL/GenBank/DDBJ whole genome shotgun (WGS) entry which is preliminary data.</text>
</comment>
<dbReference type="PANTHER" id="PTHR13932">
    <property type="entry name" value="COPROPORPHYRINIGEN III OXIDASE"/>
    <property type="match status" value="1"/>
</dbReference>
<dbReference type="InterPro" id="IPR010723">
    <property type="entry name" value="HemN_C"/>
</dbReference>
<keyword evidence="11 14" id="KW-0411">Iron-sulfur</keyword>
<dbReference type="OrthoDB" id="9808022at2"/>
<dbReference type="InterPro" id="IPR006638">
    <property type="entry name" value="Elp3/MiaA/NifB-like_rSAM"/>
</dbReference>
<dbReference type="SUPFAM" id="SSF102114">
    <property type="entry name" value="Radical SAM enzymes"/>
    <property type="match status" value="1"/>
</dbReference>
<dbReference type="GO" id="GO:0004109">
    <property type="term" value="F:coproporphyrinogen oxidase activity"/>
    <property type="evidence" value="ECO:0007669"/>
    <property type="project" value="InterPro"/>
</dbReference>
<feature type="binding site" evidence="15">
    <location>
        <position position="204"/>
    </location>
    <ligand>
        <name>S-adenosyl-L-methionine</name>
        <dbReference type="ChEBI" id="CHEBI:59789"/>
        <label>2</label>
    </ligand>
</feature>
<gene>
    <name evidence="18" type="primary">hemN</name>
    <name evidence="18" type="ORF">F0Q34_18900</name>
</gene>
<evidence type="ECO:0000256" key="5">
    <source>
        <dbReference type="ARBA" id="ARBA00022485"/>
    </source>
</evidence>
<feature type="domain" description="Radical SAM core" evidence="17">
    <location>
        <begin position="41"/>
        <end position="283"/>
    </location>
</feature>
<keyword evidence="7 14" id="KW-0949">S-adenosyl-L-methionine</keyword>
<dbReference type="SMART" id="SM00729">
    <property type="entry name" value="Elp3"/>
    <property type="match status" value="1"/>
</dbReference>
<feature type="binding site" evidence="15">
    <location>
        <position position="179"/>
    </location>
    <ligand>
        <name>S-adenosyl-L-methionine</name>
        <dbReference type="ChEBI" id="CHEBI:59789"/>
        <label>2</label>
    </ligand>
</feature>
<feature type="binding site" evidence="15">
    <location>
        <begin position="62"/>
        <end position="64"/>
    </location>
    <ligand>
        <name>S-adenosyl-L-methionine</name>
        <dbReference type="ChEBI" id="CHEBI:59789"/>
        <label>2</label>
    </ligand>
</feature>
<dbReference type="Gene3D" id="1.10.10.920">
    <property type="match status" value="1"/>
</dbReference>
<dbReference type="GO" id="GO:0005737">
    <property type="term" value="C:cytoplasm"/>
    <property type="evidence" value="ECO:0007669"/>
    <property type="project" value="UniProtKB-SubCell"/>
</dbReference>
<dbReference type="PIRSF" id="PIRSF000167">
    <property type="entry name" value="HemN"/>
    <property type="match status" value="1"/>
</dbReference>
<evidence type="ECO:0000259" key="17">
    <source>
        <dbReference type="PROSITE" id="PS51918"/>
    </source>
</evidence>
<keyword evidence="5 14" id="KW-0004">4Fe-4S</keyword>
<proteinExistence type="inferred from homology"/>
<keyword evidence="10 14" id="KW-0408">Iron</keyword>
<feature type="binding site" evidence="16">
    <location>
        <position position="60"/>
    </location>
    <ligand>
        <name>[4Fe-4S] cluster</name>
        <dbReference type="ChEBI" id="CHEBI:49883"/>
        <note>4Fe-4S-S-AdoMet</note>
    </ligand>
</feature>
<evidence type="ECO:0000256" key="12">
    <source>
        <dbReference type="ARBA" id="ARBA00023244"/>
    </source>
</evidence>
<dbReference type="EC" id="1.3.98.3" evidence="14"/>
<dbReference type="Gene3D" id="3.20.20.70">
    <property type="entry name" value="Aldolase class I"/>
    <property type="match status" value="1"/>
</dbReference>
<evidence type="ECO:0000256" key="4">
    <source>
        <dbReference type="ARBA" id="ARBA00011245"/>
    </source>
</evidence>
<keyword evidence="12 14" id="KW-0627">Porphyrin biosynthesis</keyword>
<feature type="binding site" evidence="16">
    <location>
        <position position="63"/>
    </location>
    <ligand>
        <name>[4Fe-4S] cluster</name>
        <dbReference type="ChEBI" id="CHEBI:49883"/>
        <note>4Fe-4S-S-AdoMet</note>
    </ligand>
</feature>
<comment type="subunit">
    <text evidence="4">Monomer.</text>
</comment>